<dbReference type="GO" id="GO:0051604">
    <property type="term" value="P:protein maturation"/>
    <property type="evidence" value="ECO:0007669"/>
    <property type="project" value="TreeGrafter"/>
</dbReference>
<evidence type="ECO:0000256" key="1">
    <source>
        <dbReference type="ARBA" id="ARBA00006243"/>
    </source>
</evidence>
<protein>
    <submittedName>
        <fullName evidence="4">Hydrogenase maturation factor</fullName>
    </submittedName>
</protein>
<dbReference type="InterPro" id="IPR010918">
    <property type="entry name" value="PurM-like_C_dom"/>
</dbReference>
<reference evidence="4 5" key="1">
    <citation type="submission" date="2018-07" db="EMBL/GenBank/DDBJ databases">
        <title>Genomic Encyclopedia of Type Strains, Phase IV (KMG-IV): sequencing the most valuable type-strain genomes for metagenomic binning, comparative biology and taxonomic classification.</title>
        <authorList>
            <person name="Goeker M."/>
        </authorList>
    </citation>
    <scope>NUCLEOTIDE SEQUENCE [LARGE SCALE GENOMIC DNA]</scope>
    <source>
        <strain evidence="4 5">DSM 26407</strain>
    </source>
</reference>
<gene>
    <name evidence="4" type="ORF">DFQ59_11073</name>
</gene>
<dbReference type="Proteomes" id="UP000252707">
    <property type="component" value="Unassembled WGS sequence"/>
</dbReference>
<dbReference type="CDD" id="cd06061">
    <property type="entry name" value="PurM-like1"/>
    <property type="match status" value="1"/>
</dbReference>
<dbReference type="PIRSF" id="PIRSF005644">
    <property type="entry name" value="Hdrgns_mtr_HypE"/>
    <property type="match status" value="1"/>
</dbReference>
<evidence type="ECO:0000313" key="5">
    <source>
        <dbReference type="Proteomes" id="UP000252707"/>
    </source>
</evidence>
<comment type="caution">
    <text evidence="4">The sequence shown here is derived from an EMBL/GenBank/DDBJ whole genome shotgun (WGS) entry which is preliminary data.</text>
</comment>
<dbReference type="Pfam" id="PF00586">
    <property type="entry name" value="AIRS"/>
    <property type="match status" value="1"/>
</dbReference>
<dbReference type="SUPFAM" id="SSF55326">
    <property type="entry name" value="PurM N-terminal domain-like"/>
    <property type="match status" value="1"/>
</dbReference>
<dbReference type="InterPro" id="IPR036676">
    <property type="entry name" value="PurM-like_C_sf"/>
</dbReference>
<evidence type="ECO:0000259" key="3">
    <source>
        <dbReference type="Pfam" id="PF02769"/>
    </source>
</evidence>
<sequence length="339" mass="34683">MSDTPLPLGKLPPALLARLLARTPADDPRILVGPGVGLDCAVVEMGDRLLVCKSDPVTFVTDALGHYLVQVNANDLATTGAEPRWLLVTLLLPEGRAAPAQAESIMAQVGEACRALGVSVVGGHTEVTRGLDHPVAAGTLLGEVARERLVTPRGARPGDRLLLTKGVPIEGVSILAREFAGRLAEALEPAELAAARDFLHSPGISVVRDARTALAAGTVTAMHDPTEGGVRAALWELAEASGRRLRVDPAAIPVPALAGRICAALGLDPLATIASGALLLTTPAGDAAAIRAALAAADIPCAEIGTVEAGPPEVVAQGPEGIAPWPAPPRDEIARLFEG</sequence>
<evidence type="ECO:0000313" key="4">
    <source>
        <dbReference type="EMBL" id="RCX26363.1"/>
    </source>
</evidence>
<dbReference type="Gene3D" id="3.30.1330.10">
    <property type="entry name" value="PurM-like, N-terminal domain"/>
    <property type="match status" value="1"/>
</dbReference>
<dbReference type="InterPro" id="IPR036921">
    <property type="entry name" value="PurM-like_N_sf"/>
</dbReference>
<dbReference type="SUPFAM" id="SSF56042">
    <property type="entry name" value="PurM C-terminal domain-like"/>
    <property type="match status" value="1"/>
</dbReference>
<accession>A0A369BXZ0</accession>
<dbReference type="Pfam" id="PF02769">
    <property type="entry name" value="AIRS_C"/>
    <property type="match status" value="1"/>
</dbReference>
<dbReference type="PANTHER" id="PTHR30303:SF4">
    <property type="entry name" value="HYDROGENASE EXPRESSION_FORMATION PROTEIN HYPE"/>
    <property type="match status" value="1"/>
</dbReference>
<dbReference type="OrthoDB" id="9801934at2"/>
<evidence type="ECO:0000259" key="2">
    <source>
        <dbReference type="Pfam" id="PF00586"/>
    </source>
</evidence>
<dbReference type="PANTHER" id="PTHR30303">
    <property type="entry name" value="HYDROGENASE ISOENZYMES FORMATION PROTEIN HYPE"/>
    <property type="match status" value="1"/>
</dbReference>
<feature type="domain" description="PurM-like C-terminal" evidence="3">
    <location>
        <begin position="156"/>
        <end position="313"/>
    </location>
</feature>
<proteinExistence type="inferred from homology"/>
<dbReference type="AlphaFoldDB" id="A0A369BXZ0"/>
<keyword evidence="5" id="KW-1185">Reference proteome</keyword>
<name>A0A369BXZ0_9GAMM</name>
<feature type="domain" description="PurM-like N-terminal" evidence="2">
    <location>
        <begin position="39"/>
        <end position="144"/>
    </location>
</feature>
<dbReference type="RefSeq" id="WP_114280779.1">
    <property type="nucleotide sequence ID" value="NZ_QPJY01000010.1"/>
</dbReference>
<comment type="similarity">
    <text evidence="1">Belongs to the HypE family.</text>
</comment>
<dbReference type="InterPro" id="IPR016188">
    <property type="entry name" value="PurM-like_N"/>
</dbReference>
<dbReference type="Gene3D" id="3.90.650.10">
    <property type="entry name" value="PurM-like C-terminal domain"/>
    <property type="match status" value="1"/>
</dbReference>
<organism evidence="4 5">
    <name type="scientific">Thioalbus denitrificans</name>
    <dbReference type="NCBI Taxonomy" id="547122"/>
    <lineage>
        <taxon>Bacteria</taxon>
        <taxon>Pseudomonadati</taxon>
        <taxon>Pseudomonadota</taxon>
        <taxon>Gammaproteobacteria</taxon>
        <taxon>Chromatiales</taxon>
        <taxon>Ectothiorhodospiraceae</taxon>
        <taxon>Thioalbus</taxon>
    </lineage>
</organism>
<dbReference type="InterPro" id="IPR011854">
    <property type="entry name" value="HypE"/>
</dbReference>
<dbReference type="EMBL" id="QPJY01000010">
    <property type="protein sequence ID" value="RCX26363.1"/>
    <property type="molecule type" value="Genomic_DNA"/>
</dbReference>